<sequence>MKKMLTLLTLAAMMTASFTGLSARKPASTSARLYSVKHKKPRKVRHAYERIARHELVSYRHK</sequence>
<proteinExistence type="predicted"/>
<evidence type="ECO:0000313" key="2">
    <source>
        <dbReference type="EMBL" id="GGF04968.1"/>
    </source>
</evidence>
<gene>
    <name evidence="2" type="ORF">GCM10011383_15130</name>
</gene>
<dbReference type="RefSeq" id="WP_188812712.1">
    <property type="nucleotide sequence ID" value="NZ_BMHT01000002.1"/>
</dbReference>
<reference evidence="3" key="1">
    <citation type="journal article" date="2019" name="Int. J. Syst. Evol. Microbiol.">
        <title>The Global Catalogue of Microorganisms (GCM) 10K type strain sequencing project: providing services to taxonomists for standard genome sequencing and annotation.</title>
        <authorList>
            <consortium name="The Broad Institute Genomics Platform"/>
            <consortium name="The Broad Institute Genome Sequencing Center for Infectious Disease"/>
            <person name="Wu L."/>
            <person name="Ma J."/>
        </authorList>
    </citation>
    <scope>NUCLEOTIDE SEQUENCE [LARGE SCALE GENOMIC DNA]</scope>
    <source>
        <strain evidence="3">CGMCC 1.15197</strain>
    </source>
</reference>
<accession>A0ABQ1TWC5</accession>
<organism evidence="2 3">
    <name type="scientific">Hymenobacter cavernae</name>
    <dbReference type="NCBI Taxonomy" id="2044852"/>
    <lineage>
        <taxon>Bacteria</taxon>
        <taxon>Pseudomonadati</taxon>
        <taxon>Bacteroidota</taxon>
        <taxon>Cytophagia</taxon>
        <taxon>Cytophagales</taxon>
        <taxon>Hymenobacteraceae</taxon>
        <taxon>Hymenobacter</taxon>
    </lineage>
</organism>
<feature type="signal peptide" evidence="1">
    <location>
        <begin position="1"/>
        <end position="22"/>
    </location>
</feature>
<evidence type="ECO:0000313" key="3">
    <source>
        <dbReference type="Proteomes" id="UP000632273"/>
    </source>
</evidence>
<evidence type="ECO:0000256" key="1">
    <source>
        <dbReference type="SAM" id="SignalP"/>
    </source>
</evidence>
<dbReference type="EMBL" id="BMHT01000002">
    <property type="protein sequence ID" value="GGF04968.1"/>
    <property type="molecule type" value="Genomic_DNA"/>
</dbReference>
<feature type="chain" id="PRO_5045045297" evidence="1">
    <location>
        <begin position="23"/>
        <end position="62"/>
    </location>
</feature>
<protein>
    <submittedName>
        <fullName evidence="2">Uncharacterized protein</fullName>
    </submittedName>
</protein>
<keyword evidence="1" id="KW-0732">Signal</keyword>
<comment type="caution">
    <text evidence="2">The sequence shown here is derived from an EMBL/GenBank/DDBJ whole genome shotgun (WGS) entry which is preliminary data.</text>
</comment>
<name>A0ABQ1TWC5_9BACT</name>
<dbReference type="Proteomes" id="UP000632273">
    <property type="component" value="Unassembled WGS sequence"/>
</dbReference>
<keyword evidence="3" id="KW-1185">Reference proteome</keyword>